<accession>A0ABV2ZFW2</accession>
<evidence type="ECO:0000313" key="9">
    <source>
        <dbReference type="Proteomes" id="UP001550739"/>
    </source>
</evidence>
<dbReference type="CDD" id="cd04301">
    <property type="entry name" value="NAT_SF"/>
    <property type="match status" value="1"/>
</dbReference>
<feature type="domain" description="N-acetyltransferase" evidence="6">
    <location>
        <begin position="17"/>
        <end position="171"/>
    </location>
</feature>
<evidence type="ECO:0000313" key="8">
    <source>
        <dbReference type="EMBL" id="MEU3781432.1"/>
    </source>
</evidence>
<keyword evidence="4" id="KW-0460">Magnesium</keyword>
<gene>
    <name evidence="8" type="ORF">AB0E89_12740</name>
</gene>
<dbReference type="RefSeq" id="WP_334578930.1">
    <property type="nucleotide sequence ID" value="NZ_JBEZVE010000006.1"/>
</dbReference>
<dbReference type="InterPro" id="IPR016181">
    <property type="entry name" value="Acyl_CoA_acyltransferase"/>
</dbReference>
<proteinExistence type="inferred from homology"/>
<dbReference type="SUPFAM" id="SSF55811">
    <property type="entry name" value="Nudix"/>
    <property type="match status" value="1"/>
</dbReference>
<evidence type="ECO:0000256" key="2">
    <source>
        <dbReference type="ARBA" id="ARBA00005582"/>
    </source>
</evidence>
<evidence type="ECO:0000259" key="7">
    <source>
        <dbReference type="PROSITE" id="PS51462"/>
    </source>
</evidence>
<dbReference type="Pfam" id="PF00583">
    <property type="entry name" value="Acetyltransf_1"/>
    <property type="match status" value="1"/>
</dbReference>
<keyword evidence="3 5" id="KW-0378">Hydrolase</keyword>
<dbReference type="Proteomes" id="UP001550739">
    <property type="component" value="Unassembled WGS sequence"/>
</dbReference>
<reference evidence="8 9" key="1">
    <citation type="submission" date="2024-06" db="EMBL/GenBank/DDBJ databases">
        <title>The Natural Products Discovery Center: Release of the First 8490 Sequenced Strains for Exploring Actinobacteria Biosynthetic Diversity.</title>
        <authorList>
            <person name="Kalkreuter E."/>
            <person name="Kautsar S.A."/>
            <person name="Yang D."/>
            <person name="Bader C.D."/>
            <person name="Teijaro C.N."/>
            <person name="Fluegel L."/>
            <person name="Davis C.M."/>
            <person name="Simpson J.R."/>
            <person name="Lauterbach L."/>
            <person name="Steele A.D."/>
            <person name="Gui C."/>
            <person name="Meng S."/>
            <person name="Li G."/>
            <person name="Viehrig K."/>
            <person name="Ye F."/>
            <person name="Su P."/>
            <person name="Kiefer A.F."/>
            <person name="Nichols A."/>
            <person name="Cepeda A.J."/>
            <person name="Yan W."/>
            <person name="Fan B."/>
            <person name="Jiang Y."/>
            <person name="Adhikari A."/>
            <person name="Zheng C.-J."/>
            <person name="Schuster L."/>
            <person name="Cowan T.M."/>
            <person name="Smanski M.J."/>
            <person name="Chevrette M.G."/>
            <person name="De Carvalho L.P.S."/>
            <person name="Shen B."/>
        </authorList>
    </citation>
    <scope>NUCLEOTIDE SEQUENCE [LARGE SCALE GENOMIC DNA]</scope>
    <source>
        <strain evidence="8 9">NPDC033843</strain>
    </source>
</reference>
<dbReference type="GO" id="GO:0016787">
    <property type="term" value="F:hydrolase activity"/>
    <property type="evidence" value="ECO:0007669"/>
    <property type="project" value="UniProtKB-KW"/>
</dbReference>
<dbReference type="Gene3D" id="3.90.79.10">
    <property type="entry name" value="Nucleoside Triphosphate Pyrophosphohydrolase"/>
    <property type="match status" value="1"/>
</dbReference>
<dbReference type="InterPro" id="IPR020476">
    <property type="entry name" value="Nudix_hydrolase"/>
</dbReference>
<dbReference type="InterPro" id="IPR000086">
    <property type="entry name" value="NUDIX_hydrolase_dom"/>
</dbReference>
<feature type="domain" description="Nudix hydrolase" evidence="7">
    <location>
        <begin position="172"/>
        <end position="311"/>
    </location>
</feature>
<dbReference type="PANTHER" id="PTHR43046">
    <property type="entry name" value="GDP-MANNOSE MANNOSYL HYDROLASE"/>
    <property type="match status" value="1"/>
</dbReference>
<dbReference type="InterPro" id="IPR020084">
    <property type="entry name" value="NUDIX_hydrolase_CS"/>
</dbReference>
<comment type="caution">
    <text evidence="8">The sequence shown here is derived from an EMBL/GenBank/DDBJ whole genome shotgun (WGS) entry which is preliminary data.</text>
</comment>
<dbReference type="PROSITE" id="PS51462">
    <property type="entry name" value="NUDIX"/>
    <property type="match status" value="1"/>
</dbReference>
<evidence type="ECO:0000256" key="4">
    <source>
        <dbReference type="ARBA" id="ARBA00022842"/>
    </source>
</evidence>
<name>A0ABV2ZFW2_9ACTN</name>
<dbReference type="PANTHER" id="PTHR43046:SF12">
    <property type="entry name" value="GDP-MANNOSE MANNOSYL HYDROLASE"/>
    <property type="match status" value="1"/>
</dbReference>
<organism evidence="8 9">
    <name type="scientific">Streptomyces sp. 900129855</name>
    <dbReference type="NCBI Taxonomy" id="3155129"/>
    <lineage>
        <taxon>Bacteria</taxon>
        <taxon>Bacillati</taxon>
        <taxon>Actinomycetota</taxon>
        <taxon>Actinomycetes</taxon>
        <taxon>Kitasatosporales</taxon>
        <taxon>Streptomycetaceae</taxon>
        <taxon>Streptomyces</taxon>
    </lineage>
</organism>
<comment type="cofactor">
    <cofactor evidence="1">
        <name>Mg(2+)</name>
        <dbReference type="ChEBI" id="CHEBI:18420"/>
    </cofactor>
</comment>
<evidence type="ECO:0000256" key="1">
    <source>
        <dbReference type="ARBA" id="ARBA00001946"/>
    </source>
</evidence>
<protein>
    <submittedName>
        <fullName evidence="8">Bifunctional GNAT family N-acetyltransferase/NUDIX hydrolase</fullName>
    </submittedName>
</protein>
<evidence type="ECO:0000259" key="6">
    <source>
        <dbReference type="PROSITE" id="PS51186"/>
    </source>
</evidence>
<dbReference type="PROSITE" id="PS51186">
    <property type="entry name" value="GNAT"/>
    <property type="match status" value="1"/>
</dbReference>
<dbReference type="PROSITE" id="PS00893">
    <property type="entry name" value="NUDIX_BOX"/>
    <property type="match status" value="1"/>
</dbReference>
<dbReference type="Pfam" id="PF00293">
    <property type="entry name" value="NUDIX"/>
    <property type="match status" value="1"/>
</dbReference>
<evidence type="ECO:0000256" key="5">
    <source>
        <dbReference type="RuleBase" id="RU003476"/>
    </source>
</evidence>
<dbReference type="SUPFAM" id="SSF55729">
    <property type="entry name" value="Acyl-CoA N-acyltransferases (Nat)"/>
    <property type="match status" value="1"/>
</dbReference>
<dbReference type="PRINTS" id="PR00502">
    <property type="entry name" value="NUDIXFAMILY"/>
</dbReference>
<sequence length="319" mass="35150">MRLDPLPLTPDHDIPAPLLTELTALYASQHEFQALSGDFPDPDDIRPEQVAAALAEELANPDIEVLLARSQGRLVGVVITLARHPDPADPDPWIGLLIVDAGVQGQGVGRRIVERVEERFRAEGRSAVRLAVLDVNPKGLAFWTALGYEVIGHRADLQLGRPCAVLRKPLSKDRRAGRVAVVDPGGAVLLFRYYNVEDGFHWALPGGGLDEGESPREGALRELREETGWTDLEPGPLLCTWAHEFTRVGILVRQHDHIFVTAGPRREPTGSDLAAAHATDGILGWRWWSREELRTAAEPVWPPDLGPLLEQWETGDLRA</sequence>
<dbReference type="InterPro" id="IPR000182">
    <property type="entry name" value="GNAT_dom"/>
</dbReference>
<dbReference type="EMBL" id="JBEZVE010000006">
    <property type="protein sequence ID" value="MEU3781432.1"/>
    <property type="molecule type" value="Genomic_DNA"/>
</dbReference>
<dbReference type="InterPro" id="IPR015797">
    <property type="entry name" value="NUDIX_hydrolase-like_dom_sf"/>
</dbReference>
<comment type="similarity">
    <text evidence="2 5">Belongs to the Nudix hydrolase family.</text>
</comment>
<dbReference type="Gene3D" id="3.40.630.30">
    <property type="match status" value="1"/>
</dbReference>
<dbReference type="CDD" id="cd04685">
    <property type="entry name" value="NUDIX_Hydrolase"/>
    <property type="match status" value="1"/>
</dbReference>
<keyword evidence="9" id="KW-1185">Reference proteome</keyword>
<evidence type="ECO:0000256" key="3">
    <source>
        <dbReference type="ARBA" id="ARBA00022801"/>
    </source>
</evidence>